<dbReference type="AlphaFoldDB" id="A0AAW1AN07"/>
<feature type="region of interest" description="Disordered" evidence="6">
    <location>
        <begin position="55"/>
        <end position="86"/>
    </location>
</feature>
<evidence type="ECO:0000256" key="2">
    <source>
        <dbReference type="ARBA" id="ARBA00053549"/>
    </source>
</evidence>
<dbReference type="SUPFAM" id="SSF82657">
    <property type="entry name" value="BolA-like"/>
    <property type="match status" value="1"/>
</dbReference>
<evidence type="ECO:0000256" key="5">
    <source>
        <dbReference type="RuleBase" id="RU003860"/>
    </source>
</evidence>
<dbReference type="GO" id="GO:1990229">
    <property type="term" value="C:iron-sulfur cluster assembly complex"/>
    <property type="evidence" value="ECO:0007669"/>
    <property type="project" value="UniProtKB-ARBA"/>
</dbReference>
<evidence type="ECO:0000256" key="4">
    <source>
        <dbReference type="ARBA" id="ARBA00068230"/>
    </source>
</evidence>
<proteinExistence type="inferred from homology"/>
<comment type="caution">
    <text evidence="7">The sequence shown here is derived from an EMBL/GenBank/DDBJ whole genome shotgun (WGS) entry which is preliminary data.</text>
</comment>
<comment type="function">
    <text evidence="2">Acts as a mitochondrial iron-sulfur (Fe-S) cluster assembly factor that facilitates (Fe-S) cluster insertion into a subset of mitochondrial proteins. Probably acts together with the monothiol glutaredoxin GLRX5. May protect cells against oxidative stress.</text>
</comment>
<dbReference type="Gene3D" id="3.30.300.90">
    <property type="entry name" value="BolA-like"/>
    <property type="match status" value="1"/>
</dbReference>
<sequence length="248" mass="26041">MPARRFPLEEAARCPDRRGEVIIAPSRRRSALRAIGKSGGPALPIQELGFPAAGRAGRAKKRGQRAAQGGARFGDRSRRSGAAALPAGSPMLSSSLLALGRALRCPAFPAGRAALSGSAMEKPVESGIRAKLQAALEPLHLEVINDSHLHAVPRGSETHFRVVVASRRFESLSLIHRHRLVNDLLQEELAGPVHSLSIQAKTPQQWEKGAHVGQSPRCLGGAKHDPSAAGKLGKTGLTQAGPEGPGGL</sequence>
<dbReference type="GO" id="GO:0005739">
    <property type="term" value="C:mitochondrion"/>
    <property type="evidence" value="ECO:0007669"/>
    <property type="project" value="TreeGrafter"/>
</dbReference>
<dbReference type="InterPro" id="IPR036065">
    <property type="entry name" value="BolA-like_sf"/>
</dbReference>
<protein>
    <recommendedName>
        <fullName evidence="4">BolA-like protein 1</fullName>
    </recommendedName>
</protein>
<dbReference type="EMBL" id="JAOTOJ010000019">
    <property type="protein sequence ID" value="KAK9390895.1"/>
    <property type="molecule type" value="Genomic_DNA"/>
</dbReference>
<accession>A0AAW1AN07</accession>
<evidence type="ECO:0000313" key="8">
    <source>
        <dbReference type="Proteomes" id="UP001474421"/>
    </source>
</evidence>
<dbReference type="Pfam" id="PF01722">
    <property type="entry name" value="BolA"/>
    <property type="match status" value="1"/>
</dbReference>
<evidence type="ECO:0000256" key="6">
    <source>
        <dbReference type="SAM" id="MobiDB-lite"/>
    </source>
</evidence>
<reference evidence="7 8" key="1">
    <citation type="journal article" date="2024" name="Proc. Natl. Acad. Sci. U.S.A.">
        <title>The genetic regulatory architecture and epigenomic basis for age-related changes in rattlesnake venom.</title>
        <authorList>
            <person name="Hogan M.P."/>
            <person name="Holding M.L."/>
            <person name="Nystrom G.S."/>
            <person name="Colston T.J."/>
            <person name="Bartlett D.A."/>
            <person name="Mason A.J."/>
            <person name="Ellsworth S.A."/>
            <person name="Rautsaw R.M."/>
            <person name="Lawrence K.C."/>
            <person name="Strickland J.L."/>
            <person name="He B."/>
            <person name="Fraser P."/>
            <person name="Margres M.J."/>
            <person name="Gilbert D.M."/>
            <person name="Gibbs H.L."/>
            <person name="Parkinson C.L."/>
            <person name="Rokyta D.R."/>
        </authorList>
    </citation>
    <scope>NUCLEOTIDE SEQUENCE [LARGE SCALE GENOMIC DNA]</scope>
    <source>
        <strain evidence="7">DRR0105</strain>
    </source>
</reference>
<gene>
    <name evidence="7" type="ORF">NXF25_018225</name>
</gene>
<keyword evidence="8" id="KW-1185">Reference proteome</keyword>
<organism evidence="7 8">
    <name type="scientific">Crotalus adamanteus</name>
    <name type="common">Eastern diamondback rattlesnake</name>
    <dbReference type="NCBI Taxonomy" id="8729"/>
    <lineage>
        <taxon>Eukaryota</taxon>
        <taxon>Metazoa</taxon>
        <taxon>Chordata</taxon>
        <taxon>Craniata</taxon>
        <taxon>Vertebrata</taxon>
        <taxon>Euteleostomi</taxon>
        <taxon>Lepidosauria</taxon>
        <taxon>Squamata</taxon>
        <taxon>Bifurcata</taxon>
        <taxon>Unidentata</taxon>
        <taxon>Episquamata</taxon>
        <taxon>Toxicofera</taxon>
        <taxon>Serpentes</taxon>
        <taxon>Colubroidea</taxon>
        <taxon>Viperidae</taxon>
        <taxon>Crotalinae</taxon>
        <taxon>Crotalus</taxon>
    </lineage>
</organism>
<comment type="similarity">
    <text evidence="1 5">Belongs to the BolA/IbaG family.</text>
</comment>
<dbReference type="PANTHER" id="PTHR46229">
    <property type="entry name" value="BOLA TRANSCRIPTION REGULATOR"/>
    <property type="match status" value="1"/>
</dbReference>
<dbReference type="FunFam" id="3.30.300.90:FF:000001">
    <property type="entry name" value="Transcriptional regulator BolA"/>
    <property type="match status" value="1"/>
</dbReference>
<evidence type="ECO:0000256" key="3">
    <source>
        <dbReference type="ARBA" id="ARBA00064144"/>
    </source>
</evidence>
<name>A0AAW1AN07_CROAD</name>
<dbReference type="PANTHER" id="PTHR46229:SF2">
    <property type="entry name" value="BOLA-LIKE PROTEIN 1"/>
    <property type="match status" value="1"/>
</dbReference>
<dbReference type="InterPro" id="IPR050961">
    <property type="entry name" value="BolA/IbaG_stress_morph_reg"/>
</dbReference>
<dbReference type="Proteomes" id="UP001474421">
    <property type="component" value="Unassembled WGS sequence"/>
</dbReference>
<feature type="region of interest" description="Disordered" evidence="6">
    <location>
        <begin position="200"/>
        <end position="248"/>
    </location>
</feature>
<dbReference type="InterPro" id="IPR002634">
    <property type="entry name" value="BolA"/>
</dbReference>
<evidence type="ECO:0000313" key="7">
    <source>
        <dbReference type="EMBL" id="KAK9390895.1"/>
    </source>
</evidence>
<comment type="subunit">
    <text evidence="3">Interacts with GLRX5.</text>
</comment>
<evidence type="ECO:0000256" key="1">
    <source>
        <dbReference type="ARBA" id="ARBA00005578"/>
    </source>
</evidence>